<dbReference type="PROSITE" id="PS01183">
    <property type="entry name" value="UBIE_1"/>
    <property type="match status" value="1"/>
</dbReference>
<dbReference type="Proteomes" id="UP000311382">
    <property type="component" value="Unassembled WGS sequence"/>
</dbReference>
<sequence length="254" mass="28648">THFGFRNVPEQQKEPLVRGVFSSVASSYDVMNDAMSFGIHRLWKDHYVSKLDPHGGLKCLDVAGGTGDIAMRILDHARTRYGDRDLSVAMLDINPEMLEEGKKRFAQTMYHGTPQISFHLGNAEHLDGFEDNSLDLYTIAFGLRNCTHPDRVLREAHRVLKPGGVFSCLEFSHVENPVLAKAYNLWSFQVIPPLGHILAADRDSYQYLVESIERWKKPQEFVDAIRDAGFVVPAEEPWDALTFNIAAIHTGVKV</sequence>
<dbReference type="PROSITE" id="PS01184">
    <property type="entry name" value="UBIE_2"/>
    <property type="match status" value="1"/>
</dbReference>
<keyword evidence="5" id="KW-1185">Reference proteome</keyword>
<evidence type="ECO:0000313" key="5">
    <source>
        <dbReference type="Proteomes" id="UP000311382"/>
    </source>
</evidence>
<dbReference type="GO" id="GO:0032259">
    <property type="term" value="P:methylation"/>
    <property type="evidence" value="ECO:0007669"/>
    <property type="project" value="UniProtKB-KW"/>
</dbReference>
<dbReference type="Pfam" id="PF01209">
    <property type="entry name" value="Ubie_methyltran"/>
    <property type="match status" value="1"/>
</dbReference>
<evidence type="ECO:0000256" key="3">
    <source>
        <dbReference type="ARBA" id="ARBA00022691"/>
    </source>
</evidence>
<comment type="caution">
    <text evidence="4">The sequence shown here is derived from an EMBL/GenBank/DDBJ whole genome shotgun (WGS) entry which is preliminary data.</text>
</comment>
<evidence type="ECO:0000256" key="1">
    <source>
        <dbReference type="ARBA" id="ARBA00022603"/>
    </source>
</evidence>
<dbReference type="InterPro" id="IPR029063">
    <property type="entry name" value="SAM-dependent_MTases_sf"/>
</dbReference>
<dbReference type="GO" id="GO:0008425">
    <property type="term" value="F:2-methoxy-6-polyprenyl-1,4-benzoquinol methyltransferase activity"/>
    <property type="evidence" value="ECO:0007669"/>
    <property type="project" value="TreeGrafter"/>
</dbReference>
<name>A0A5C5G0T5_9BASI</name>
<dbReference type="NCBIfam" id="TIGR01934">
    <property type="entry name" value="MenG_MenH_UbiE"/>
    <property type="match status" value="1"/>
</dbReference>
<reference evidence="4 5" key="1">
    <citation type="submission" date="2019-03" db="EMBL/GenBank/DDBJ databases">
        <title>Rhodosporidium diobovatum UCD-FST 08-225 genome sequencing, assembly, and annotation.</title>
        <authorList>
            <person name="Fakankun I.U."/>
            <person name="Fristensky B."/>
            <person name="Levin D.B."/>
        </authorList>
    </citation>
    <scope>NUCLEOTIDE SEQUENCE [LARGE SCALE GENOMIC DNA]</scope>
    <source>
        <strain evidence="4 5">UCD-FST 08-225</strain>
    </source>
</reference>
<gene>
    <name evidence="4" type="ORF">DMC30DRAFT_342761</name>
</gene>
<dbReference type="HAMAP" id="MF_01813">
    <property type="entry name" value="MenG_UbiE_methyltr"/>
    <property type="match status" value="1"/>
</dbReference>
<dbReference type="PANTHER" id="PTHR43591">
    <property type="entry name" value="METHYLTRANSFERASE"/>
    <property type="match status" value="1"/>
</dbReference>
<keyword evidence="2 4" id="KW-0808">Transferase</keyword>
<dbReference type="STRING" id="5288.A0A5C5G0T5"/>
<dbReference type="PANTHER" id="PTHR43591:SF24">
    <property type="entry name" value="2-METHOXY-6-POLYPRENYL-1,4-BENZOQUINOL METHYLASE, MITOCHONDRIAL"/>
    <property type="match status" value="1"/>
</dbReference>
<organism evidence="4 5">
    <name type="scientific">Rhodotorula diobovata</name>
    <dbReference type="NCBI Taxonomy" id="5288"/>
    <lineage>
        <taxon>Eukaryota</taxon>
        <taxon>Fungi</taxon>
        <taxon>Dikarya</taxon>
        <taxon>Basidiomycota</taxon>
        <taxon>Pucciniomycotina</taxon>
        <taxon>Microbotryomycetes</taxon>
        <taxon>Sporidiobolales</taxon>
        <taxon>Sporidiobolaceae</taxon>
        <taxon>Rhodotorula</taxon>
    </lineage>
</organism>
<dbReference type="OrthoDB" id="6329284at2759"/>
<dbReference type="InterPro" id="IPR004033">
    <property type="entry name" value="UbiE/COQ5_MeTrFase"/>
</dbReference>
<dbReference type="CDD" id="cd02440">
    <property type="entry name" value="AdoMet_MTases"/>
    <property type="match status" value="1"/>
</dbReference>
<dbReference type="InterPro" id="IPR023576">
    <property type="entry name" value="UbiE/COQ5_MeTrFase_CS"/>
</dbReference>
<accession>A0A5C5G0T5</accession>
<dbReference type="Gene3D" id="3.40.50.150">
    <property type="entry name" value="Vaccinia Virus protein VP39"/>
    <property type="match status" value="1"/>
</dbReference>
<dbReference type="PROSITE" id="PS51608">
    <property type="entry name" value="SAM_MT_UBIE"/>
    <property type="match status" value="1"/>
</dbReference>
<dbReference type="AlphaFoldDB" id="A0A5C5G0T5"/>
<dbReference type="SUPFAM" id="SSF53335">
    <property type="entry name" value="S-adenosyl-L-methionine-dependent methyltransferases"/>
    <property type="match status" value="1"/>
</dbReference>
<keyword evidence="1 4" id="KW-0489">Methyltransferase</keyword>
<keyword evidence="3" id="KW-0949">S-adenosyl-L-methionine</keyword>
<evidence type="ECO:0000313" key="4">
    <source>
        <dbReference type="EMBL" id="TNY22176.1"/>
    </source>
</evidence>
<proteinExistence type="inferred from homology"/>
<feature type="non-terminal residue" evidence="4">
    <location>
        <position position="1"/>
    </location>
</feature>
<dbReference type="EMBL" id="SOZI01000030">
    <property type="protein sequence ID" value="TNY22176.1"/>
    <property type="molecule type" value="Genomic_DNA"/>
</dbReference>
<protein>
    <submittedName>
        <fullName evidence="4">UbiE/COQ5 methyltransferase</fullName>
    </submittedName>
</protein>
<feature type="non-terminal residue" evidence="4">
    <location>
        <position position="254"/>
    </location>
</feature>
<evidence type="ECO:0000256" key="2">
    <source>
        <dbReference type="ARBA" id="ARBA00022679"/>
    </source>
</evidence>